<feature type="region of interest" description="Disordered" evidence="16">
    <location>
        <begin position="1113"/>
        <end position="1137"/>
    </location>
</feature>
<evidence type="ECO:0000256" key="13">
    <source>
        <dbReference type="ARBA" id="ARBA00023136"/>
    </source>
</evidence>
<gene>
    <name evidence="19" type="ORF">PIB30_042336</name>
</gene>
<keyword evidence="13 17" id="KW-0472">Membrane</keyword>
<dbReference type="InterPro" id="IPR008271">
    <property type="entry name" value="Ser/Thr_kinase_AS"/>
</dbReference>
<evidence type="ECO:0000256" key="12">
    <source>
        <dbReference type="ARBA" id="ARBA00022989"/>
    </source>
</evidence>
<evidence type="ECO:0000256" key="7">
    <source>
        <dbReference type="ARBA" id="ARBA00022729"/>
    </source>
</evidence>
<dbReference type="EMBL" id="JASCZI010060655">
    <property type="protein sequence ID" value="MED6135013.1"/>
    <property type="molecule type" value="Genomic_DNA"/>
</dbReference>
<comment type="similarity">
    <text evidence="2">Belongs to the protein kinase superfamily. Ser/Thr protein kinase family.</text>
</comment>
<feature type="transmembrane region" description="Helical" evidence="17">
    <location>
        <begin position="749"/>
        <end position="773"/>
    </location>
</feature>
<name>A0ABU6SGH8_9FABA</name>
<keyword evidence="12 17" id="KW-1133">Transmembrane helix</keyword>
<dbReference type="InterPro" id="IPR001611">
    <property type="entry name" value="Leu-rich_rpt"/>
</dbReference>
<evidence type="ECO:0000313" key="19">
    <source>
        <dbReference type="EMBL" id="MED6135013.1"/>
    </source>
</evidence>
<evidence type="ECO:0000256" key="10">
    <source>
        <dbReference type="ARBA" id="ARBA00022777"/>
    </source>
</evidence>
<keyword evidence="14" id="KW-0325">Glycoprotein</keyword>
<dbReference type="InterPro" id="IPR000719">
    <property type="entry name" value="Prot_kinase_dom"/>
</dbReference>
<comment type="caution">
    <text evidence="19">The sequence shown here is derived from an EMBL/GenBank/DDBJ whole genome shotgun (WGS) entry which is preliminary data.</text>
</comment>
<evidence type="ECO:0000256" key="1">
    <source>
        <dbReference type="ARBA" id="ARBA00004167"/>
    </source>
</evidence>
<dbReference type="InterPro" id="IPR055414">
    <property type="entry name" value="LRR_R13L4/SHOC2-like"/>
</dbReference>
<evidence type="ECO:0000256" key="5">
    <source>
        <dbReference type="ARBA" id="ARBA00022679"/>
    </source>
</evidence>
<dbReference type="InterPro" id="IPR011009">
    <property type="entry name" value="Kinase-like_dom_sf"/>
</dbReference>
<dbReference type="SMART" id="SM00369">
    <property type="entry name" value="LRR_TYP"/>
    <property type="match status" value="8"/>
</dbReference>
<dbReference type="Gene3D" id="3.30.200.20">
    <property type="entry name" value="Phosphorylase Kinase, domain 1"/>
    <property type="match status" value="1"/>
</dbReference>
<dbReference type="Pfam" id="PF13855">
    <property type="entry name" value="LRR_8"/>
    <property type="match status" value="1"/>
</dbReference>
<evidence type="ECO:0000259" key="18">
    <source>
        <dbReference type="PROSITE" id="PS50011"/>
    </source>
</evidence>
<dbReference type="InterPro" id="IPR017441">
    <property type="entry name" value="Protein_kinase_ATP_BS"/>
</dbReference>
<dbReference type="Pfam" id="PF00560">
    <property type="entry name" value="LRR_1"/>
    <property type="match status" value="3"/>
</dbReference>
<dbReference type="PANTHER" id="PTHR48056:SF5">
    <property type="entry name" value="RECEPTOR-LIKE PROTEIN KINASE 2"/>
    <property type="match status" value="1"/>
</dbReference>
<keyword evidence="3" id="KW-0723">Serine/threonine-protein kinase</keyword>
<organism evidence="19 20">
    <name type="scientific">Stylosanthes scabra</name>
    <dbReference type="NCBI Taxonomy" id="79078"/>
    <lineage>
        <taxon>Eukaryota</taxon>
        <taxon>Viridiplantae</taxon>
        <taxon>Streptophyta</taxon>
        <taxon>Embryophyta</taxon>
        <taxon>Tracheophyta</taxon>
        <taxon>Spermatophyta</taxon>
        <taxon>Magnoliopsida</taxon>
        <taxon>eudicotyledons</taxon>
        <taxon>Gunneridae</taxon>
        <taxon>Pentapetalae</taxon>
        <taxon>rosids</taxon>
        <taxon>fabids</taxon>
        <taxon>Fabales</taxon>
        <taxon>Fabaceae</taxon>
        <taxon>Papilionoideae</taxon>
        <taxon>50 kb inversion clade</taxon>
        <taxon>dalbergioids sensu lato</taxon>
        <taxon>Dalbergieae</taxon>
        <taxon>Pterocarpus clade</taxon>
        <taxon>Stylosanthes</taxon>
    </lineage>
</organism>
<dbReference type="Gene3D" id="1.10.510.10">
    <property type="entry name" value="Transferase(Phosphotransferase) domain 1"/>
    <property type="match status" value="1"/>
</dbReference>
<dbReference type="Pfam" id="PF08263">
    <property type="entry name" value="LRRNT_2"/>
    <property type="match status" value="1"/>
</dbReference>
<feature type="domain" description="Protein kinase" evidence="18">
    <location>
        <begin position="813"/>
        <end position="1107"/>
    </location>
</feature>
<accession>A0ABU6SGH8</accession>
<dbReference type="InterPro" id="IPR050647">
    <property type="entry name" value="Plant_LRR-RLKs"/>
</dbReference>
<dbReference type="Pfam" id="PF23598">
    <property type="entry name" value="LRR_14"/>
    <property type="match status" value="2"/>
</dbReference>
<evidence type="ECO:0000256" key="15">
    <source>
        <dbReference type="PROSITE-ProRule" id="PRU10141"/>
    </source>
</evidence>
<comment type="subcellular location">
    <subcellularLocation>
        <location evidence="1">Membrane</location>
        <topology evidence="1">Single-pass membrane protein</topology>
    </subcellularLocation>
</comment>
<dbReference type="Proteomes" id="UP001341840">
    <property type="component" value="Unassembled WGS sequence"/>
</dbReference>
<keyword evidence="9 15" id="KW-0547">Nucleotide-binding</keyword>
<keyword evidence="8" id="KW-0677">Repeat</keyword>
<keyword evidence="7" id="KW-0732">Signal</keyword>
<evidence type="ECO:0000256" key="16">
    <source>
        <dbReference type="SAM" id="MobiDB-lite"/>
    </source>
</evidence>
<dbReference type="Pfam" id="PF07714">
    <property type="entry name" value="PK_Tyr_Ser-Thr"/>
    <property type="match status" value="1"/>
</dbReference>
<protein>
    <recommendedName>
        <fullName evidence="18">Protein kinase domain-containing protein</fullName>
    </recommendedName>
</protein>
<keyword evidence="6 17" id="KW-0812">Transmembrane</keyword>
<evidence type="ECO:0000256" key="6">
    <source>
        <dbReference type="ARBA" id="ARBA00022692"/>
    </source>
</evidence>
<keyword evidence="5" id="KW-0808">Transferase</keyword>
<feature type="binding site" evidence="15">
    <location>
        <position position="842"/>
    </location>
    <ligand>
        <name>ATP</name>
        <dbReference type="ChEBI" id="CHEBI:30616"/>
    </ligand>
</feature>
<dbReference type="PRINTS" id="PR00019">
    <property type="entry name" value="LEURICHRPT"/>
</dbReference>
<dbReference type="InterPro" id="IPR003591">
    <property type="entry name" value="Leu-rich_rpt_typical-subtyp"/>
</dbReference>
<dbReference type="PANTHER" id="PTHR48056">
    <property type="entry name" value="LRR RECEPTOR-LIKE SERINE/THREONINE-PROTEIN KINASE-RELATED"/>
    <property type="match status" value="1"/>
</dbReference>
<dbReference type="InterPro" id="IPR001245">
    <property type="entry name" value="Ser-Thr/Tyr_kinase_cat_dom"/>
</dbReference>
<keyword evidence="4" id="KW-0433">Leucine-rich repeat</keyword>
<dbReference type="PROSITE" id="PS00108">
    <property type="entry name" value="PROTEIN_KINASE_ST"/>
    <property type="match status" value="1"/>
</dbReference>
<keyword evidence="20" id="KW-1185">Reference proteome</keyword>
<dbReference type="PROSITE" id="PS00107">
    <property type="entry name" value="PROTEIN_KINASE_ATP"/>
    <property type="match status" value="1"/>
</dbReference>
<evidence type="ECO:0000256" key="14">
    <source>
        <dbReference type="ARBA" id="ARBA00023180"/>
    </source>
</evidence>
<dbReference type="SMART" id="SM00220">
    <property type="entry name" value="S_TKc"/>
    <property type="match status" value="1"/>
</dbReference>
<dbReference type="PROSITE" id="PS51450">
    <property type="entry name" value="LRR"/>
    <property type="match status" value="1"/>
</dbReference>
<keyword evidence="11 15" id="KW-0067">ATP-binding</keyword>
<dbReference type="PROSITE" id="PS50011">
    <property type="entry name" value="PROTEIN_KINASE_DOM"/>
    <property type="match status" value="1"/>
</dbReference>
<feature type="compositionally biased region" description="Low complexity" evidence="16">
    <location>
        <begin position="1114"/>
        <end position="1137"/>
    </location>
</feature>
<dbReference type="SUPFAM" id="SSF56112">
    <property type="entry name" value="Protein kinase-like (PK-like)"/>
    <property type="match status" value="1"/>
</dbReference>
<dbReference type="Gene3D" id="3.80.10.10">
    <property type="entry name" value="Ribonuclease Inhibitor"/>
    <property type="match status" value="4"/>
</dbReference>
<sequence>MQQRVKSEDSESILSSKNIALDEQTLEEELRNAIAEENYYAKATKIRDTLKNLQKDSKTTIFGKSALALLSWLKTASSKTPSPLSDWNLLDPTPCNWSCVKCSLDNHVIELNIQAIQLALPFPSNLSSSLPFLRKLVISDANLTGPIPRDIGHFVSLTVLDLSSNSLVGSIPSTIGNLKNLQDLSLNSNQLTGPIPKEIGSCVSLKNLNLFDNSLSGELPVELGSLWNLEMIRCGGNKDIVGKIPESLGNCKNLTVLGLADTKVSGSLPSSLGKLTLLQTISIYSTMLSGEIPAEIGNCSELVNLFLYENDLSGSIPRELGKLQKLEKMLLWQNSFVGSIPQEIGSCKSLKILDVSLNSLSGTIPRSLGNLSNLEELMLSNNNISGSIPEVLSNLTNLVQLQLDTNEILGSIPPEIGKLENLEVFFAWQNKLEGAIPSTLGGCRSLQALDLSYNSLTGGLPPSLFQLQNLTKLLLISNQISGLIPPEIGNCSSLIRLRLVQNRITGQIPSEIGFLNNLSFLDLSENHLTGLVPENIGNCKELQMLNLSNNSLSGALPSSLSSLTRLEVLDVSMNNFSGEFPMNIGELASLLRIIVRQNILSGAIPSSIGRCSGLQLLDLSSNRFSGSIPEELFEIEALDIALNLSHNAFSGIVPPQISALNKLSILDISHNLLEGDLLAFSGLQNLVSLNISYNKFSGYLPDSKLFRQLSPTDFEGNQGLCPNGHDSCFISNAAMTSMMHSTNSKRSQIIKLAIGLLSALIVALAIFGIATIIRARKVAQDGNDSEIGENSWPWHFTPFQKLNFSVDQVLKCLVESNIIGKGCSGVVYKAEIGNGDVIAVKKLWPTTLASRYDCRSSDKPVSNYGVRDSFSAEVKTLGSIRHKNIVRFLGCCWNRNTRLLMYDYMPNGSLGNLLHERSNCLEWDIRYRIILGAAQGLAYLHHDCVPPIVHRDIKANNILIGPEFEPYIADFGLAKLVDDGDFARSSSTLAGSYGYIAPEYGYMMKITEKSDVYSYGVVVLEVLTGKQPIDPTIPEGVHIVDWVRQKRGGTDVLDESLRARPEPEIEEILQTLGVAFLCVNPSPDDRPNMKDVAAMLKEIRQEREEYMKVDMILNGSSGNDQQGSSNQNHSHSYPISSSSNTNFSASMFISPSASNSKVTFK</sequence>
<dbReference type="SUPFAM" id="SSF52058">
    <property type="entry name" value="L domain-like"/>
    <property type="match status" value="3"/>
</dbReference>
<dbReference type="InterPro" id="IPR013210">
    <property type="entry name" value="LRR_N_plant-typ"/>
</dbReference>
<evidence type="ECO:0000256" key="2">
    <source>
        <dbReference type="ARBA" id="ARBA00008684"/>
    </source>
</evidence>
<evidence type="ECO:0000256" key="11">
    <source>
        <dbReference type="ARBA" id="ARBA00022840"/>
    </source>
</evidence>
<proteinExistence type="inferred from homology"/>
<reference evidence="19 20" key="1">
    <citation type="journal article" date="2023" name="Plants (Basel)">
        <title>Bridging the Gap: Combining Genomics and Transcriptomics Approaches to Understand Stylosanthes scabra, an Orphan Legume from the Brazilian Caatinga.</title>
        <authorList>
            <person name="Ferreira-Neto J.R.C."/>
            <person name="da Silva M.D."/>
            <person name="Binneck E."/>
            <person name="de Melo N.F."/>
            <person name="da Silva R.H."/>
            <person name="de Melo A.L.T.M."/>
            <person name="Pandolfi V."/>
            <person name="Bustamante F.O."/>
            <person name="Brasileiro-Vidal A.C."/>
            <person name="Benko-Iseppon A.M."/>
        </authorList>
    </citation>
    <scope>NUCLEOTIDE SEQUENCE [LARGE SCALE GENOMIC DNA]</scope>
    <source>
        <tissue evidence="19">Leaves</tissue>
    </source>
</reference>
<dbReference type="InterPro" id="IPR032675">
    <property type="entry name" value="LRR_dom_sf"/>
</dbReference>
<evidence type="ECO:0000256" key="17">
    <source>
        <dbReference type="SAM" id="Phobius"/>
    </source>
</evidence>
<evidence type="ECO:0000256" key="3">
    <source>
        <dbReference type="ARBA" id="ARBA00022527"/>
    </source>
</evidence>
<evidence type="ECO:0000313" key="20">
    <source>
        <dbReference type="Proteomes" id="UP001341840"/>
    </source>
</evidence>
<evidence type="ECO:0000256" key="9">
    <source>
        <dbReference type="ARBA" id="ARBA00022741"/>
    </source>
</evidence>
<keyword evidence="10" id="KW-0418">Kinase</keyword>
<evidence type="ECO:0000256" key="4">
    <source>
        <dbReference type="ARBA" id="ARBA00022614"/>
    </source>
</evidence>
<evidence type="ECO:0000256" key="8">
    <source>
        <dbReference type="ARBA" id="ARBA00022737"/>
    </source>
</evidence>